<keyword evidence="12" id="KW-1185">Reference proteome</keyword>
<dbReference type="PANTHER" id="PTHR43297:SF14">
    <property type="entry name" value="ATPASE AAA-TYPE CORE DOMAIN-CONTAINING PROTEIN"/>
    <property type="match status" value="1"/>
</dbReference>
<dbReference type="PROSITE" id="PS00211">
    <property type="entry name" value="ABC_TRANSPORTER_1"/>
    <property type="match status" value="1"/>
</dbReference>
<evidence type="ECO:0000256" key="7">
    <source>
        <dbReference type="ARBA" id="ARBA00022840"/>
    </source>
</evidence>
<gene>
    <name evidence="11" type="ORF">ACIBG2_51365</name>
</gene>
<evidence type="ECO:0000256" key="1">
    <source>
        <dbReference type="ARBA" id="ARBA00004202"/>
    </source>
</evidence>
<keyword evidence="6" id="KW-0547">Nucleotide-binding</keyword>
<evidence type="ECO:0000256" key="3">
    <source>
        <dbReference type="ARBA" id="ARBA00022448"/>
    </source>
</evidence>
<keyword evidence="9" id="KW-0472">Membrane</keyword>
<proteinExistence type="inferred from homology"/>
<reference evidence="11 12" key="1">
    <citation type="submission" date="2024-10" db="EMBL/GenBank/DDBJ databases">
        <title>The Natural Products Discovery Center: Release of the First 8490 Sequenced Strains for Exploring Actinobacteria Biosynthetic Diversity.</title>
        <authorList>
            <person name="Kalkreuter E."/>
            <person name="Kautsar S.A."/>
            <person name="Yang D."/>
            <person name="Bader C.D."/>
            <person name="Teijaro C.N."/>
            <person name="Fluegel L."/>
            <person name="Davis C.M."/>
            <person name="Simpson J.R."/>
            <person name="Lauterbach L."/>
            <person name="Steele A.D."/>
            <person name="Gui C."/>
            <person name="Meng S."/>
            <person name="Li G."/>
            <person name="Viehrig K."/>
            <person name="Ye F."/>
            <person name="Su P."/>
            <person name="Kiefer A.F."/>
            <person name="Nichols A."/>
            <person name="Cepeda A.J."/>
            <person name="Yan W."/>
            <person name="Fan B."/>
            <person name="Jiang Y."/>
            <person name="Adhikari A."/>
            <person name="Zheng C.-J."/>
            <person name="Schuster L."/>
            <person name="Cowan T.M."/>
            <person name="Smanski M.J."/>
            <person name="Chevrette M.G."/>
            <person name="De Carvalho L.P.S."/>
            <person name="Shen B."/>
        </authorList>
    </citation>
    <scope>NUCLEOTIDE SEQUENCE [LARGE SCALE GENOMIC DNA]</scope>
    <source>
        <strain evidence="11 12">NPDC050545</strain>
    </source>
</reference>
<dbReference type="InterPro" id="IPR017871">
    <property type="entry name" value="ABC_transporter-like_CS"/>
</dbReference>
<dbReference type="SMART" id="SM00382">
    <property type="entry name" value="AAA"/>
    <property type="match status" value="1"/>
</dbReference>
<evidence type="ECO:0000256" key="8">
    <source>
        <dbReference type="ARBA" id="ARBA00022967"/>
    </source>
</evidence>
<dbReference type="InterPro" id="IPR003593">
    <property type="entry name" value="AAA+_ATPase"/>
</dbReference>
<dbReference type="InterPro" id="IPR027417">
    <property type="entry name" value="P-loop_NTPase"/>
</dbReference>
<sequence>MIHDVSLEIAPGEAVGLVGESGSGKSMTARAVARLLPPGAVTGGEILFDGQPVLSLEGPDLRRYRRGGVAMVFQDPAAYINPVRTIGDHLTESLRLVRGVQGREARRRAAAVLDEVGIAGGERTLGQYPHELSGGMLQRVMIASMLLEEPRLLLADEPTTALDVTTQSEVMAILDELRVGRGLAMLYITHDLDLAAGLCDRTAVMYAGTILEVQSSSALNDHPLHPYTAALLEARPRMEQRSARLRAIEGSPRSAFEAPDGCPFADRCPHAEPACTAEPQILRSYGGRLVRCRRAEELRSAPQGGGGVAR</sequence>
<keyword evidence="7 11" id="KW-0067">ATP-binding</keyword>
<evidence type="ECO:0000256" key="5">
    <source>
        <dbReference type="ARBA" id="ARBA00022519"/>
    </source>
</evidence>
<dbReference type="Pfam" id="PF08352">
    <property type="entry name" value="oligo_HPY"/>
    <property type="match status" value="1"/>
</dbReference>
<accession>A0ABW7ZCP4</accession>
<dbReference type="CDD" id="cd03257">
    <property type="entry name" value="ABC_NikE_OppD_transporters"/>
    <property type="match status" value="1"/>
</dbReference>
<evidence type="ECO:0000256" key="9">
    <source>
        <dbReference type="ARBA" id="ARBA00023136"/>
    </source>
</evidence>
<comment type="subcellular location">
    <subcellularLocation>
        <location evidence="1">Cell membrane</location>
        <topology evidence="1">Peripheral membrane protein</topology>
    </subcellularLocation>
</comment>
<dbReference type="EMBL" id="JBITGY010000025">
    <property type="protein sequence ID" value="MFI6505856.1"/>
    <property type="molecule type" value="Genomic_DNA"/>
</dbReference>
<dbReference type="Pfam" id="PF00005">
    <property type="entry name" value="ABC_tran"/>
    <property type="match status" value="1"/>
</dbReference>
<dbReference type="Proteomes" id="UP001612741">
    <property type="component" value="Unassembled WGS sequence"/>
</dbReference>
<dbReference type="PROSITE" id="PS50893">
    <property type="entry name" value="ABC_TRANSPORTER_2"/>
    <property type="match status" value="1"/>
</dbReference>
<dbReference type="InterPro" id="IPR050388">
    <property type="entry name" value="ABC_Ni/Peptide_Import"/>
</dbReference>
<evidence type="ECO:0000313" key="11">
    <source>
        <dbReference type="EMBL" id="MFI6505856.1"/>
    </source>
</evidence>
<dbReference type="NCBIfam" id="TIGR01727">
    <property type="entry name" value="oligo_HPY"/>
    <property type="match status" value="1"/>
</dbReference>
<keyword evidence="3" id="KW-0813">Transport</keyword>
<evidence type="ECO:0000256" key="2">
    <source>
        <dbReference type="ARBA" id="ARBA00005417"/>
    </source>
</evidence>
<dbReference type="GO" id="GO:0005524">
    <property type="term" value="F:ATP binding"/>
    <property type="evidence" value="ECO:0007669"/>
    <property type="project" value="UniProtKB-KW"/>
</dbReference>
<dbReference type="InterPro" id="IPR013563">
    <property type="entry name" value="Oligopep_ABC_C"/>
</dbReference>
<dbReference type="InterPro" id="IPR003439">
    <property type="entry name" value="ABC_transporter-like_ATP-bd"/>
</dbReference>
<dbReference type="PANTHER" id="PTHR43297">
    <property type="entry name" value="OLIGOPEPTIDE TRANSPORT ATP-BINDING PROTEIN APPD"/>
    <property type="match status" value="1"/>
</dbReference>
<name>A0ABW7ZCP4_9ACTN</name>
<feature type="domain" description="ABC transporter" evidence="10">
    <location>
        <begin position="1"/>
        <end position="232"/>
    </location>
</feature>
<evidence type="ECO:0000259" key="10">
    <source>
        <dbReference type="PROSITE" id="PS50893"/>
    </source>
</evidence>
<evidence type="ECO:0000256" key="6">
    <source>
        <dbReference type="ARBA" id="ARBA00022741"/>
    </source>
</evidence>
<keyword evidence="8" id="KW-1278">Translocase</keyword>
<evidence type="ECO:0000313" key="12">
    <source>
        <dbReference type="Proteomes" id="UP001612741"/>
    </source>
</evidence>
<dbReference type="RefSeq" id="WP_397092271.1">
    <property type="nucleotide sequence ID" value="NZ_JBITGY010000025.1"/>
</dbReference>
<comment type="caution">
    <text evidence="11">The sequence shown here is derived from an EMBL/GenBank/DDBJ whole genome shotgun (WGS) entry which is preliminary data.</text>
</comment>
<keyword evidence="4" id="KW-1003">Cell membrane</keyword>
<comment type="similarity">
    <text evidence="2">Belongs to the ABC transporter superfamily.</text>
</comment>
<dbReference type="SUPFAM" id="SSF52540">
    <property type="entry name" value="P-loop containing nucleoside triphosphate hydrolases"/>
    <property type="match status" value="1"/>
</dbReference>
<dbReference type="Gene3D" id="3.40.50.300">
    <property type="entry name" value="P-loop containing nucleotide triphosphate hydrolases"/>
    <property type="match status" value="1"/>
</dbReference>
<organism evidence="11 12">
    <name type="scientific">Nonomuraea typhae</name>
    <dbReference type="NCBI Taxonomy" id="2603600"/>
    <lineage>
        <taxon>Bacteria</taxon>
        <taxon>Bacillati</taxon>
        <taxon>Actinomycetota</taxon>
        <taxon>Actinomycetes</taxon>
        <taxon>Streptosporangiales</taxon>
        <taxon>Streptosporangiaceae</taxon>
        <taxon>Nonomuraea</taxon>
    </lineage>
</organism>
<protein>
    <submittedName>
        <fullName evidence="11">ABC transporter ATP-binding protein</fullName>
    </submittedName>
</protein>
<evidence type="ECO:0000256" key="4">
    <source>
        <dbReference type="ARBA" id="ARBA00022475"/>
    </source>
</evidence>
<keyword evidence="5" id="KW-0997">Cell inner membrane</keyword>